<evidence type="ECO:0000313" key="2">
    <source>
        <dbReference type="EMBL" id="GAW82322.1"/>
    </source>
</evidence>
<dbReference type="AlphaFoldDB" id="A0A1Y1JND2"/>
<sequence length="554" mass="66364">MVKVNMNMNESMDSTRKIICKKWIEKKYERNRMMIGDGKKLTGNKKFGEEKEMDILFESQRGTNNAVHSVCPYDINDKNVVDDEKIENMESIEDLENMENMENMENVESMENIENVENVEMEKNEQLKRHGKKDEMNYEIVRNMSKNLNRQLSRGVGDECVKNLVTQVSYSHLFTLLKNILTYLPFSINDYLIGTLELKEIIDNKYNTCFQLYNKEELMQHIYENESKNLVDNKVYNLFTKYKMMKNKKGPLNHLHVLNFQDNMKELNLETILIEKSRIFMYKIHSFIEGRDMNLSYIYEICHGLEYKTETFLLSVFIFDSYMHRINKMTEQNHYRKIKLLVIICSILLALIKTQVFNGSSIMYLNDILYFVNKLRHDKVNYTCIEIANKQMEIIKFLPLNYNNYWTYSELTYVYLINLKSCSKKYPAIKIYYIFLEHFGFLYFIFDVIYAYSMYITSVGSYKLIPPSRIVATIILYFTNAFYNRMSNSLLFQEKFCEEIFHLPFANDMFMWSYLLLNNFIYFFENCVIPNKNYSSIYSIFYETGRMLNIRTVF</sequence>
<keyword evidence="1" id="KW-0472">Membrane</keyword>
<accession>A0A1Y1JND2</accession>
<reference evidence="3" key="1">
    <citation type="submission" date="2017-04" db="EMBL/GenBank/DDBJ databases">
        <title>Plasmodium gonderi genome.</title>
        <authorList>
            <person name="Arisue N."/>
            <person name="Honma H."/>
            <person name="Kawai S."/>
            <person name="Tougan T."/>
            <person name="Tanabe K."/>
            <person name="Horii T."/>
        </authorList>
    </citation>
    <scope>NUCLEOTIDE SEQUENCE [LARGE SCALE GENOMIC DNA]</scope>
    <source>
        <strain evidence="3">ATCC 30045</strain>
    </source>
</reference>
<dbReference type="EMBL" id="BDQF01000013">
    <property type="protein sequence ID" value="GAW82322.1"/>
    <property type="molecule type" value="Genomic_DNA"/>
</dbReference>
<dbReference type="OMA" id="FYNRMSN"/>
<protein>
    <submittedName>
        <fullName evidence="2">Uncharacterized protein</fullName>
    </submittedName>
</protein>
<comment type="caution">
    <text evidence="2">The sequence shown here is derived from an EMBL/GenBank/DDBJ whole genome shotgun (WGS) entry which is preliminary data.</text>
</comment>
<evidence type="ECO:0000313" key="3">
    <source>
        <dbReference type="Proteomes" id="UP000195521"/>
    </source>
</evidence>
<keyword evidence="1" id="KW-1133">Transmembrane helix</keyword>
<keyword evidence="1" id="KW-0812">Transmembrane</keyword>
<dbReference type="GeneID" id="39749059"/>
<evidence type="ECO:0000256" key="1">
    <source>
        <dbReference type="SAM" id="Phobius"/>
    </source>
</evidence>
<feature type="transmembrane region" description="Helical" evidence="1">
    <location>
        <begin position="464"/>
        <end position="483"/>
    </location>
</feature>
<dbReference type="Proteomes" id="UP000195521">
    <property type="component" value="Unassembled WGS sequence"/>
</dbReference>
<keyword evidence="3" id="KW-1185">Reference proteome</keyword>
<gene>
    <name evidence="2" type="ORF">PGO_123200</name>
</gene>
<proteinExistence type="predicted"/>
<dbReference type="RefSeq" id="XP_028544911.1">
    <property type="nucleotide sequence ID" value="XM_028689110.1"/>
</dbReference>
<name>A0A1Y1JND2_PLAGO</name>
<organism evidence="2 3">
    <name type="scientific">Plasmodium gonderi</name>
    <dbReference type="NCBI Taxonomy" id="77519"/>
    <lineage>
        <taxon>Eukaryota</taxon>
        <taxon>Sar</taxon>
        <taxon>Alveolata</taxon>
        <taxon>Apicomplexa</taxon>
        <taxon>Aconoidasida</taxon>
        <taxon>Haemosporida</taxon>
        <taxon>Plasmodiidae</taxon>
        <taxon>Plasmodium</taxon>
        <taxon>Plasmodium (Plasmodium)</taxon>
    </lineage>
</organism>
<feature type="transmembrane region" description="Helical" evidence="1">
    <location>
        <begin position="431"/>
        <end position="452"/>
    </location>
</feature>
<dbReference type="OrthoDB" id="368995at2759"/>
<feature type="transmembrane region" description="Helical" evidence="1">
    <location>
        <begin position="338"/>
        <end position="357"/>
    </location>
</feature>